<dbReference type="EMBL" id="JBBPBM010000004">
    <property type="protein sequence ID" value="KAK8588292.1"/>
    <property type="molecule type" value="Genomic_DNA"/>
</dbReference>
<keyword evidence="2" id="KW-1185">Reference proteome</keyword>
<protein>
    <submittedName>
        <fullName evidence="1">Uncharacterized protein</fullName>
    </submittedName>
</protein>
<name>A0ABR2FVS7_9ROSI</name>
<comment type="caution">
    <text evidence="1">The sequence shown here is derived from an EMBL/GenBank/DDBJ whole genome shotgun (WGS) entry which is preliminary data.</text>
</comment>
<sequence length="109" mass="12283">MRCSLKGRAAAAASLPHQPRSNALSLALCSTLQFVVSFIFVYLGATPLFFFVAYTYSSVFFNGSLHYHWFISESGSCCVSVHLPCSVIQISKIRFYMQCTLAIDQYHRR</sequence>
<accession>A0ABR2FVS7</accession>
<organism evidence="1 2">
    <name type="scientific">Hibiscus sabdariffa</name>
    <name type="common">roselle</name>
    <dbReference type="NCBI Taxonomy" id="183260"/>
    <lineage>
        <taxon>Eukaryota</taxon>
        <taxon>Viridiplantae</taxon>
        <taxon>Streptophyta</taxon>
        <taxon>Embryophyta</taxon>
        <taxon>Tracheophyta</taxon>
        <taxon>Spermatophyta</taxon>
        <taxon>Magnoliopsida</taxon>
        <taxon>eudicotyledons</taxon>
        <taxon>Gunneridae</taxon>
        <taxon>Pentapetalae</taxon>
        <taxon>rosids</taxon>
        <taxon>malvids</taxon>
        <taxon>Malvales</taxon>
        <taxon>Malvaceae</taxon>
        <taxon>Malvoideae</taxon>
        <taxon>Hibiscus</taxon>
    </lineage>
</organism>
<proteinExistence type="predicted"/>
<reference evidence="1 2" key="1">
    <citation type="journal article" date="2024" name="G3 (Bethesda)">
        <title>Genome assembly of Hibiscus sabdariffa L. provides insights into metabolisms of medicinal natural products.</title>
        <authorList>
            <person name="Kim T."/>
        </authorList>
    </citation>
    <scope>NUCLEOTIDE SEQUENCE [LARGE SCALE GENOMIC DNA]</scope>
    <source>
        <strain evidence="1">TK-2024</strain>
        <tissue evidence="1">Old leaves</tissue>
    </source>
</reference>
<gene>
    <name evidence="1" type="ORF">V6N12_022742</name>
</gene>
<evidence type="ECO:0000313" key="1">
    <source>
        <dbReference type="EMBL" id="KAK8588292.1"/>
    </source>
</evidence>
<evidence type="ECO:0000313" key="2">
    <source>
        <dbReference type="Proteomes" id="UP001472677"/>
    </source>
</evidence>
<dbReference type="Proteomes" id="UP001472677">
    <property type="component" value="Unassembled WGS sequence"/>
</dbReference>